<keyword evidence="1" id="KW-0812">Transmembrane</keyword>
<keyword evidence="1" id="KW-1133">Transmembrane helix</keyword>
<reference evidence="2 4" key="1">
    <citation type="submission" date="2014-03" db="EMBL/GenBank/DDBJ databases">
        <title>Complete genome sequence of a deeply braunched marine Bacteroidia bacterium Draconibacterium orientale type strain FH5T.</title>
        <authorList>
            <person name="Li X."/>
            <person name="Wang X."/>
            <person name="Xie Z."/>
            <person name="Du Z."/>
            <person name="Chen G."/>
        </authorList>
    </citation>
    <scope>NUCLEOTIDE SEQUENCE [LARGE SCALE GENOMIC DNA]</scope>
    <source>
        <strain evidence="2 4">FH5</strain>
    </source>
</reference>
<dbReference type="Proteomes" id="UP000023772">
    <property type="component" value="Chromosome"/>
</dbReference>
<dbReference type="AlphaFoldDB" id="X5E585"/>
<evidence type="ECO:0000256" key="1">
    <source>
        <dbReference type="SAM" id="Phobius"/>
    </source>
</evidence>
<keyword evidence="4" id="KW-1185">Reference proteome</keyword>
<feature type="transmembrane region" description="Helical" evidence="1">
    <location>
        <begin position="6"/>
        <end position="28"/>
    </location>
</feature>
<sequence length="111" mass="12747">MFTVGIFTTHIPYLVFIACYAWFLLFGVDQVQEGKIKIAEKSEQIGYHVNHAKASSVNVYHFLQPENYASTGLKNYNNLIIKQKWRTYFTPFASQDCFLEGSFCRPPPAIS</sequence>
<name>X5E585_9BACT</name>
<reference evidence="3 5" key="2">
    <citation type="submission" date="2016-10" db="EMBL/GenBank/DDBJ databases">
        <authorList>
            <person name="de Groot N.N."/>
        </authorList>
    </citation>
    <scope>NUCLEOTIDE SEQUENCE [LARGE SCALE GENOMIC DNA]</scope>
    <source>
        <strain evidence="3 5">DSM 25947</strain>
    </source>
</reference>
<dbReference type="EMBL" id="FOHT01000003">
    <property type="protein sequence ID" value="SES92192.1"/>
    <property type="molecule type" value="Genomic_DNA"/>
</dbReference>
<evidence type="ECO:0000313" key="2">
    <source>
        <dbReference type="EMBL" id="AHW61766.1"/>
    </source>
</evidence>
<gene>
    <name evidence="2" type="ORF">FH5T_07955</name>
    <name evidence="3" type="ORF">SAMN05444285_103137</name>
</gene>
<proteinExistence type="predicted"/>
<evidence type="ECO:0000313" key="3">
    <source>
        <dbReference type="EMBL" id="SES92192.1"/>
    </source>
</evidence>
<dbReference type="OrthoDB" id="1122655at2"/>
<organism evidence="3 5">
    <name type="scientific">Draconibacterium orientale</name>
    <dbReference type="NCBI Taxonomy" id="1168034"/>
    <lineage>
        <taxon>Bacteria</taxon>
        <taxon>Pseudomonadati</taxon>
        <taxon>Bacteroidota</taxon>
        <taxon>Bacteroidia</taxon>
        <taxon>Marinilabiliales</taxon>
        <taxon>Prolixibacteraceae</taxon>
        <taxon>Draconibacterium</taxon>
    </lineage>
</organism>
<dbReference type="HOGENOM" id="CLU_2154358_0_0_10"/>
<dbReference type="RefSeq" id="WP_038557381.1">
    <property type="nucleotide sequence ID" value="NZ_FOHT01000003.1"/>
</dbReference>
<evidence type="ECO:0000313" key="4">
    <source>
        <dbReference type="Proteomes" id="UP000023772"/>
    </source>
</evidence>
<accession>X5E585</accession>
<dbReference type="EMBL" id="CP007451">
    <property type="protein sequence ID" value="AHW61766.1"/>
    <property type="molecule type" value="Genomic_DNA"/>
</dbReference>
<dbReference type="STRING" id="1168034.FH5T_07955"/>
<protein>
    <submittedName>
        <fullName evidence="3">Uncharacterized protein</fullName>
    </submittedName>
</protein>
<keyword evidence="1" id="KW-0472">Membrane</keyword>
<evidence type="ECO:0000313" key="5">
    <source>
        <dbReference type="Proteomes" id="UP000181981"/>
    </source>
</evidence>
<dbReference type="Proteomes" id="UP000181981">
    <property type="component" value="Unassembled WGS sequence"/>
</dbReference>
<dbReference type="KEGG" id="dori:FH5T_07955"/>